<gene>
    <name evidence="4" type="ORF">EB796_008744</name>
</gene>
<evidence type="ECO:0000256" key="1">
    <source>
        <dbReference type="ARBA" id="ARBA00022737"/>
    </source>
</evidence>
<feature type="domain" description="EF-hand" evidence="3">
    <location>
        <begin position="119"/>
        <end position="150"/>
    </location>
</feature>
<sequence>MGEDEQPKLTKQQEDDARGAFSLFDKKDAGYLPIKDLGQVFRSCAMTVDSEQLSDWLGEMGVEDQCDKNTFVKLYALQKKKDEDEKEIKEAFRVLDKEKTGEIPVAELKWILRALGDDTTDEEIDDIITAIDTDGSGTVDYNEFAKVMNG</sequence>
<dbReference type="EMBL" id="VXIV02001465">
    <property type="protein sequence ID" value="KAF6032948.1"/>
    <property type="molecule type" value="Genomic_DNA"/>
</dbReference>
<dbReference type="SMART" id="SM00054">
    <property type="entry name" value="EFh"/>
    <property type="match status" value="2"/>
</dbReference>
<evidence type="ECO:0000313" key="4">
    <source>
        <dbReference type="EMBL" id="KAF6032948.1"/>
    </source>
</evidence>
<keyword evidence="1" id="KW-0677">Repeat</keyword>
<dbReference type="GO" id="GO:0016460">
    <property type="term" value="C:myosin II complex"/>
    <property type="evidence" value="ECO:0007669"/>
    <property type="project" value="TreeGrafter"/>
</dbReference>
<evidence type="ECO:0000313" key="5">
    <source>
        <dbReference type="Proteomes" id="UP000593567"/>
    </source>
</evidence>
<keyword evidence="2" id="KW-0106">Calcium</keyword>
<dbReference type="Gene3D" id="1.10.238.10">
    <property type="entry name" value="EF-hand"/>
    <property type="match status" value="3"/>
</dbReference>
<dbReference type="AlphaFoldDB" id="A0A7J7K5R0"/>
<proteinExistence type="predicted"/>
<accession>A0A7J7K5R0</accession>
<dbReference type="GO" id="GO:0005509">
    <property type="term" value="F:calcium ion binding"/>
    <property type="evidence" value="ECO:0007669"/>
    <property type="project" value="InterPro"/>
</dbReference>
<dbReference type="InterPro" id="IPR011992">
    <property type="entry name" value="EF-hand-dom_pair"/>
</dbReference>
<dbReference type="PANTHER" id="PTHR23048">
    <property type="entry name" value="MYOSIN LIGHT CHAIN 1, 3"/>
    <property type="match status" value="1"/>
</dbReference>
<keyword evidence="5" id="KW-1185">Reference proteome</keyword>
<protein>
    <recommendedName>
        <fullName evidence="3">EF-hand domain-containing protein</fullName>
    </recommendedName>
</protein>
<organism evidence="4 5">
    <name type="scientific">Bugula neritina</name>
    <name type="common">Brown bryozoan</name>
    <name type="synonym">Sertularia neritina</name>
    <dbReference type="NCBI Taxonomy" id="10212"/>
    <lineage>
        <taxon>Eukaryota</taxon>
        <taxon>Metazoa</taxon>
        <taxon>Spiralia</taxon>
        <taxon>Lophotrochozoa</taxon>
        <taxon>Bryozoa</taxon>
        <taxon>Gymnolaemata</taxon>
        <taxon>Cheilostomatida</taxon>
        <taxon>Flustrina</taxon>
        <taxon>Buguloidea</taxon>
        <taxon>Bugulidae</taxon>
        <taxon>Bugula</taxon>
    </lineage>
</organism>
<feature type="domain" description="EF-hand" evidence="3">
    <location>
        <begin position="12"/>
        <end position="47"/>
    </location>
</feature>
<dbReference type="PROSITE" id="PS00018">
    <property type="entry name" value="EF_HAND_1"/>
    <property type="match status" value="1"/>
</dbReference>
<dbReference type="CDD" id="cd00051">
    <property type="entry name" value="EFh"/>
    <property type="match status" value="1"/>
</dbReference>
<dbReference type="Pfam" id="PF13499">
    <property type="entry name" value="EF-hand_7"/>
    <property type="match status" value="1"/>
</dbReference>
<evidence type="ECO:0000259" key="3">
    <source>
        <dbReference type="PROSITE" id="PS50222"/>
    </source>
</evidence>
<evidence type="ECO:0000256" key="2">
    <source>
        <dbReference type="ARBA" id="ARBA00022837"/>
    </source>
</evidence>
<dbReference type="SUPFAM" id="SSF47473">
    <property type="entry name" value="EF-hand"/>
    <property type="match status" value="1"/>
</dbReference>
<reference evidence="4" key="1">
    <citation type="submission" date="2020-06" db="EMBL/GenBank/DDBJ databases">
        <title>Draft genome of Bugula neritina, a colonial animal packing powerful symbionts and potential medicines.</title>
        <authorList>
            <person name="Rayko M."/>
        </authorList>
    </citation>
    <scope>NUCLEOTIDE SEQUENCE [LARGE SCALE GENOMIC DNA]</scope>
    <source>
        <strain evidence="4">Kwan_BN1</strain>
    </source>
</reference>
<dbReference type="PROSITE" id="PS50222">
    <property type="entry name" value="EF_HAND_2"/>
    <property type="match status" value="3"/>
</dbReference>
<dbReference type="InterPro" id="IPR018247">
    <property type="entry name" value="EF_Hand_1_Ca_BS"/>
</dbReference>
<comment type="caution">
    <text evidence="4">The sequence shown here is derived from an EMBL/GenBank/DDBJ whole genome shotgun (WGS) entry which is preliminary data.</text>
</comment>
<name>A0A7J7K5R0_BUGNE</name>
<feature type="domain" description="EF-hand" evidence="3">
    <location>
        <begin position="83"/>
        <end position="118"/>
    </location>
</feature>
<dbReference type="OrthoDB" id="26525at2759"/>
<dbReference type="Proteomes" id="UP000593567">
    <property type="component" value="Unassembled WGS sequence"/>
</dbReference>
<dbReference type="InterPro" id="IPR050230">
    <property type="entry name" value="CALM/Myosin/TropC-like"/>
</dbReference>
<dbReference type="FunFam" id="1.10.238.10:FF:000001">
    <property type="entry name" value="Calmodulin 1"/>
    <property type="match status" value="1"/>
</dbReference>
<dbReference type="InterPro" id="IPR002048">
    <property type="entry name" value="EF_hand_dom"/>
</dbReference>
<dbReference type="PANTHER" id="PTHR23048:SF0">
    <property type="entry name" value="CALMODULIN LIKE 3"/>
    <property type="match status" value="1"/>
</dbReference>